<feature type="site" description="Positions MEP for the nucleophilic attack" evidence="7">
    <location>
        <position position="211"/>
    </location>
</feature>
<dbReference type="SUPFAM" id="SSF53448">
    <property type="entry name" value="Nucleotide-diphospho-sugar transferases"/>
    <property type="match status" value="1"/>
</dbReference>
<reference evidence="9" key="1">
    <citation type="submission" date="2016-10" db="EMBL/GenBank/DDBJ databases">
        <authorList>
            <person name="Varghese N."/>
            <person name="Submissions S."/>
        </authorList>
    </citation>
    <scope>NUCLEOTIDE SEQUENCE [LARGE SCALE GENOMIC DNA]</scope>
    <source>
        <strain evidence="9">AAP</strain>
    </source>
</reference>
<feature type="site" description="Transition state stabilizer" evidence="7">
    <location>
        <position position="23"/>
    </location>
</feature>
<dbReference type="InterPro" id="IPR034683">
    <property type="entry name" value="IspD/TarI"/>
</dbReference>
<dbReference type="Pfam" id="PF01128">
    <property type="entry name" value="IspD"/>
    <property type="match status" value="1"/>
</dbReference>
<gene>
    <name evidence="7" type="primary">ispD</name>
    <name evidence="8" type="ORF">SAMN05192555_102155</name>
</gene>
<dbReference type="Gene3D" id="3.90.550.10">
    <property type="entry name" value="Spore Coat Polysaccharide Biosynthesis Protein SpsA, Chain A"/>
    <property type="match status" value="1"/>
</dbReference>
<keyword evidence="4 7" id="KW-0808">Transferase</keyword>
<dbReference type="PROSITE" id="PS01295">
    <property type="entry name" value="ISPD"/>
    <property type="match status" value="1"/>
</dbReference>
<accession>A0A1G9GID5</accession>
<comment type="similarity">
    <text evidence="3 7">Belongs to the IspD/TarI cytidylyltransferase family. IspD subfamily.</text>
</comment>
<dbReference type="CDD" id="cd02516">
    <property type="entry name" value="CDP-ME_synthetase"/>
    <property type="match status" value="1"/>
</dbReference>
<dbReference type="OrthoDB" id="9806837at2"/>
<dbReference type="EC" id="2.7.7.60" evidence="7"/>
<keyword evidence="6 7" id="KW-0414">Isoprene biosynthesis</keyword>
<name>A0A1G9GID5_9GAMM</name>
<dbReference type="InterPro" id="IPR018294">
    <property type="entry name" value="ISPD_synthase_CS"/>
</dbReference>
<dbReference type="GO" id="GO:0019288">
    <property type="term" value="P:isopentenyl diphosphate biosynthetic process, methylerythritol 4-phosphate pathway"/>
    <property type="evidence" value="ECO:0007669"/>
    <property type="project" value="UniProtKB-UniRule"/>
</dbReference>
<comment type="pathway">
    <text evidence="2 7">Isoprenoid biosynthesis; isopentenyl diphosphate biosynthesis via DXP pathway; isopentenyl diphosphate from 1-deoxy-D-xylulose 5-phosphate: step 2/6.</text>
</comment>
<dbReference type="InterPro" id="IPR050088">
    <property type="entry name" value="IspD/TarI_cytidylyltransf_bact"/>
</dbReference>
<dbReference type="FunFam" id="3.90.550.10:FF:000003">
    <property type="entry name" value="2-C-methyl-D-erythritol 4-phosphate cytidylyltransferase"/>
    <property type="match status" value="1"/>
</dbReference>
<dbReference type="InterPro" id="IPR001228">
    <property type="entry name" value="IspD"/>
</dbReference>
<evidence type="ECO:0000313" key="9">
    <source>
        <dbReference type="Proteomes" id="UP000199107"/>
    </source>
</evidence>
<organism evidence="8 9">
    <name type="scientific">Franzmannia pantelleriensis</name>
    <dbReference type="NCBI Taxonomy" id="48727"/>
    <lineage>
        <taxon>Bacteria</taxon>
        <taxon>Pseudomonadati</taxon>
        <taxon>Pseudomonadota</taxon>
        <taxon>Gammaproteobacteria</taxon>
        <taxon>Oceanospirillales</taxon>
        <taxon>Halomonadaceae</taxon>
        <taxon>Franzmannia</taxon>
    </lineage>
</organism>
<protein>
    <recommendedName>
        <fullName evidence="7">2-C-methyl-D-erythritol 4-phosphate cytidylyltransferase</fullName>
        <ecNumber evidence="7">2.7.7.60</ecNumber>
    </recommendedName>
    <alternativeName>
        <fullName evidence="7">4-diphosphocytidyl-2C-methyl-D-erythritol synthase</fullName>
    </alternativeName>
    <alternativeName>
        <fullName evidence="7">MEP cytidylyltransferase</fullName>
        <shortName evidence="7">MCT</shortName>
    </alternativeName>
</protein>
<feature type="site" description="Transition state stabilizer" evidence="7">
    <location>
        <position position="16"/>
    </location>
</feature>
<dbReference type="RefSeq" id="WP_089657021.1">
    <property type="nucleotide sequence ID" value="NZ_FNGH01000002.1"/>
</dbReference>
<evidence type="ECO:0000313" key="8">
    <source>
        <dbReference type="EMBL" id="SDL00417.1"/>
    </source>
</evidence>
<evidence type="ECO:0000256" key="3">
    <source>
        <dbReference type="ARBA" id="ARBA00009789"/>
    </source>
</evidence>
<feature type="site" description="Positions MEP for the nucleophilic attack" evidence="7">
    <location>
        <position position="155"/>
    </location>
</feature>
<dbReference type="GO" id="GO:0050518">
    <property type="term" value="F:2-C-methyl-D-erythritol 4-phosphate cytidylyltransferase activity"/>
    <property type="evidence" value="ECO:0007669"/>
    <property type="project" value="UniProtKB-UniRule"/>
</dbReference>
<dbReference type="HAMAP" id="MF_00108">
    <property type="entry name" value="IspD"/>
    <property type="match status" value="1"/>
</dbReference>
<evidence type="ECO:0000256" key="7">
    <source>
        <dbReference type="HAMAP-Rule" id="MF_00108"/>
    </source>
</evidence>
<evidence type="ECO:0000256" key="1">
    <source>
        <dbReference type="ARBA" id="ARBA00001282"/>
    </source>
</evidence>
<keyword evidence="9" id="KW-1185">Reference proteome</keyword>
<dbReference type="InterPro" id="IPR029044">
    <property type="entry name" value="Nucleotide-diphossugar_trans"/>
</dbReference>
<dbReference type="EMBL" id="FNGH01000002">
    <property type="protein sequence ID" value="SDL00417.1"/>
    <property type="molecule type" value="Genomic_DNA"/>
</dbReference>
<keyword evidence="5 7" id="KW-0548">Nucleotidyltransferase</keyword>
<dbReference type="PANTHER" id="PTHR32125:SF4">
    <property type="entry name" value="2-C-METHYL-D-ERYTHRITOL 4-PHOSPHATE CYTIDYLYLTRANSFERASE, CHLOROPLASTIC"/>
    <property type="match status" value="1"/>
</dbReference>
<dbReference type="UniPathway" id="UPA00056">
    <property type="reaction ID" value="UER00093"/>
</dbReference>
<dbReference type="PANTHER" id="PTHR32125">
    <property type="entry name" value="2-C-METHYL-D-ERYTHRITOL 4-PHOSPHATE CYTIDYLYLTRANSFERASE, CHLOROPLASTIC"/>
    <property type="match status" value="1"/>
</dbReference>
<evidence type="ECO:0000256" key="4">
    <source>
        <dbReference type="ARBA" id="ARBA00022679"/>
    </source>
</evidence>
<dbReference type="NCBIfam" id="TIGR00453">
    <property type="entry name" value="ispD"/>
    <property type="match status" value="1"/>
</dbReference>
<evidence type="ECO:0000256" key="6">
    <source>
        <dbReference type="ARBA" id="ARBA00023229"/>
    </source>
</evidence>
<evidence type="ECO:0000256" key="2">
    <source>
        <dbReference type="ARBA" id="ARBA00004787"/>
    </source>
</evidence>
<comment type="catalytic activity">
    <reaction evidence="1 7">
        <text>2-C-methyl-D-erythritol 4-phosphate + CTP + H(+) = 4-CDP-2-C-methyl-D-erythritol + diphosphate</text>
        <dbReference type="Rhea" id="RHEA:13429"/>
        <dbReference type="ChEBI" id="CHEBI:15378"/>
        <dbReference type="ChEBI" id="CHEBI:33019"/>
        <dbReference type="ChEBI" id="CHEBI:37563"/>
        <dbReference type="ChEBI" id="CHEBI:57823"/>
        <dbReference type="ChEBI" id="CHEBI:58262"/>
        <dbReference type="EC" id="2.7.7.60"/>
    </reaction>
</comment>
<dbReference type="STRING" id="48727.SAMN05192555_102155"/>
<evidence type="ECO:0000256" key="5">
    <source>
        <dbReference type="ARBA" id="ARBA00022695"/>
    </source>
</evidence>
<sequence>MSRLWLIVPAAGVGRRMQSECPKQYLPLAGRTVLAQTLARLHAAFPAATLCLCLARDDARFDASMVPFADWRRIDGGAERADSVVAALAAVASEAADDDAVLVHDAARPCVATDDLIRLLAAVREVPDGALLAAPVADTMKRAAADGRVAGTELRDGLWHALTPQGACFGLLREAYRTALAQGVALTDESSALETMGRAPRLVAGRRNNLKITQPDDLALAEQILAAQVSRNPPLAAQHKAST</sequence>
<comment type="function">
    <text evidence="7">Catalyzes the formation of 4-diphosphocytidyl-2-C-methyl-D-erythritol from CTP and 2-C-methyl-D-erythritol 4-phosphate (MEP).</text>
</comment>
<proteinExistence type="inferred from homology"/>
<dbReference type="AlphaFoldDB" id="A0A1G9GID5"/>
<dbReference type="Proteomes" id="UP000199107">
    <property type="component" value="Unassembled WGS sequence"/>
</dbReference>